<protein>
    <submittedName>
        <fullName evidence="3">Two-component system sensor histidine kinase YesM</fullName>
    </submittedName>
</protein>
<dbReference type="PANTHER" id="PTHR34220">
    <property type="entry name" value="SENSOR HISTIDINE KINASE YPDA"/>
    <property type="match status" value="1"/>
</dbReference>
<evidence type="ECO:0000256" key="1">
    <source>
        <dbReference type="SAM" id="Phobius"/>
    </source>
</evidence>
<comment type="caution">
    <text evidence="3">The sequence shown here is derived from an EMBL/GenBank/DDBJ whole genome shotgun (WGS) entry which is preliminary data.</text>
</comment>
<keyword evidence="1" id="KW-1133">Transmembrane helix</keyword>
<keyword evidence="4" id="KW-1185">Reference proteome</keyword>
<feature type="transmembrane region" description="Helical" evidence="1">
    <location>
        <begin position="16"/>
        <end position="39"/>
    </location>
</feature>
<dbReference type="AlphaFoldDB" id="A0A561D650"/>
<dbReference type="Pfam" id="PF06580">
    <property type="entry name" value="His_kinase"/>
    <property type="match status" value="1"/>
</dbReference>
<dbReference type="EMBL" id="VIVN01000009">
    <property type="protein sequence ID" value="TWD98568.1"/>
    <property type="molecule type" value="Genomic_DNA"/>
</dbReference>
<proteinExistence type="predicted"/>
<dbReference type="Gene3D" id="6.10.340.10">
    <property type="match status" value="1"/>
</dbReference>
<evidence type="ECO:0000313" key="4">
    <source>
        <dbReference type="Proteomes" id="UP000319671"/>
    </source>
</evidence>
<evidence type="ECO:0000313" key="3">
    <source>
        <dbReference type="EMBL" id="TWD98568.1"/>
    </source>
</evidence>
<dbReference type="Proteomes" id="UP000319671">
    <property type="component" value="Unassembled WGS sequence"/>
</dbReference>
<gene>
    <name evidence="3" type="ORF">FB550_10974</name>
</gene>
<dbReference type="InterPro" id="IPR050640">
    <property type="entry name" value="Bact_2-comp_sensor_kinase"/>
</dbReference>
<dbReference type="InterPro" id="IPR036890">
    <property type="entry name" value="HATPase_C_sf"/>
</dbReference>
<keyword evidence="1" id="KW-0472">Membrane</keyword>
<accession>A0A561D650</accession>
<keyword evidence="1" id="KW-0812">Transmembrane</keyword>
<keyword evidence="3" id="KW-0808">Transferase</keyword>
<dbReference type="Gene3D" id="3.30.565.10">
    <property type="entry name" value="Histidine kinase-like ATPase, C-terminal domain"/>
    <property type="match status" value="1"/>
</dbReference>
<dbReference type="PANTHER" id="PTHR34220:SF7">
    <property type="entry name" value="SENSOR HISTIDINE KINASE YPDA"/>
    <property type="match status" value="1"/>
</dbReference>
<dbReference type="SUPFAM" id="SSF55874">
    <property type="entry name" value="ATPase domain of HSP90 chaperone/DNA topoisomerase II/histidine kinase"/>
    <property type="match status" value="1"/>
</dbReference>
<organism evidence="3 4">
    <name type="scientific">Neobacillus bataviensis</name>
    <dbReference type="NCBI Taxonomy" id="220685"/>
    <lineage>
        <taxon>Bacteria</taxon>
        <taxon>Bacillati</taxon>
        <taxon>Bacillota</taxon>
        <taxon>Bacilli</taxon>
        <taxon>Bacillales</taxon>
        <taxon>Bacillaceae</taxon>
        <taxon>Neobacillus</taxon>
    </lineage>
</organism>
<dbReference type="InterPro" id="IPR010559">
    <property type="entry name" value="Sig_transdc_His_kin_internal"/>
</dbReference>
<feature type="domain" description="Signal transduction histidine kinase internal region" evidence="2">
    <location>
        <begin position="383"/>
        <end position="461"/>
    </location>
</feature>
<dbReference type="RefSeq" id="WP_144566473.1">
    <property type="nucleotide sequence ID" value="NZ_VIVN01000009.1"/>
</dbReference>
<reference evidence="3 4" key="1">
    <citation type="submission" date="2019-06" db="EMBL/GenBank/DDBJ databases">
        <title>Sorghum-associated microbial communities from plants grown in Nebraska, USA.</title>
        <authorList>
            <person name="Schachtman D."/>
        </authorList>
    </citation>
    <scope>NUCLEOTIDE SEQUENCE [LARGE SCALE GENOMIC DNA]</scope>
    <source>
        <strain evidence="3 4">2482</strain>
    </source>
</reference>
<sequence length="583" mass="67091">MAKLMKLIDSPIKRKIILLALFSALIPLLVIGPFTFIYFNKVIENKVSTTINNFLNIVDWNINAFGSNVENLSNGIFLSNEIHAYLTHKNIDPMLYRLETSSLENLNNITVVNNPYIIAIYVGNDNHGFLKINRGERNLTNNIYQTIKKSNIYERLLNSQWQGEWLNGSNLELVKESNHSLLYGRNIRDLGTKEHVGVVLIVLDQSYFENMFKNSNPPGDILVLDGDKILFDSSNKRFSSSQVAKIIQGRGKSGTIKKEINGTNYFFNYHTNKKTNWDVVSIIPYKNIVHEVNQLRLITITLLVIALIVSLIIALFITRRITNQLSLLRMVTEKMEKRETVLGIHFNNEDELGEIGNRIVHLYNWNNELTKRLYKSQIKEKEAELLALQSHINPHFLYNTLNTIFWMAEKLKAKQISKIAINLSKIFKLTLNDGNHITSVKNEMEQVKSYLDIQNIRFDHKIDYTFTIDPEIMEERIIKLLLQPIVENSVYHGLEHQESGIIMIEGKKQDDGLLFKILDTGNGFNMNEVDISNKGYALKNINERLKLYYGKEYGLKIESEIGKGTTVYLKIGLKNDGILHDNN</sequence>
<evidence type="ECO:0000259" key="2">
    <source>
        <dbReference type="Pfam" id="PF06580"/>
    </source>
</evidence>
<feature type="transmembrane region" description="Helical" evidence="1">
    <location>
        <begin position="297"/>
        <end position="317"/>
    </location>
</feature>
<dbReference type="GO" id="GO:0016020">
    <property type="term" value="C:membrane"/>
    <property type="evidence" value="ECO:0007669"/>
    <property type="project" value="InterPro"/>
</dbReference>
<keyword evidence="3" id="KW-0418">Kinase</keyword>
<name>A0A561D650_9BACI</name>
<dbReference type="GO" id="GO:0000155">
    <property type="term" value="F:phosphorelay sensor kinase activity"/>
    <property type="evidence" value="ECO:0007669"/>
    <property type="project" value="InterPro"/>
</dbReference>